<dbReference type="EMBL" id="JAWDGP010001864">
    <property type="protein sequence ID" value="KAK3787459.1"/>
    <property type="molecule type" value="Genomic_DNA"/>
</dbReference>
<sequence>MSVNKPRSLHKVHCDILAMQDLMEAIVSRVAILEDKNGGRNSNCKEKPLVKTRTYQDSISVKTLRPSKFTQTWRACFTCASTDGSPLNGPGLGCSLGLLYLASDAAAAHYLFSESSAYLTCDKQPLDVTSPTCSAGGPVSFRPSDKPLLTNNKELFRKRSDYRFQIAGCP</sequence>
<keyword evidence="2" id="KW-1185">Reference proteome</keyword>
<evidence type="ECO:0000313" key="2">
    <source>
        <dbReference type="Proteomes" id="UP001283361"/>
    </source>
</evidence>
<reference evidence="1" key="1">
    <citation type="journal article" date="2023" name="G3 (Bethesda)">
        <title>A reference genome for the long-term kleptoplast-retaining sea slug Elysia crispata morphotype clarki.</title>
        <authorList>
            <person name="Eastman K.E."/>
            <person name="Pendleton A.L."/>
            <person name="Shaikh M.A."/>
            <person name="Suttiyut T."/>
            <person name="Ogas R."/>
            <person name="Tomko P."/>
            <person name="Gavelis G."/>
            <person name="Widhalm J.R."/>
            <person name="Wisecaver J.H."/>
        </authorList>
    </citation>
    <scope>NUCLEOTIDE SEQUENCE</scope>
    <source>
        <strain evidence="1">ECLA1</strain>
    </source>
</reference>
<protein>
    <submittedName>
        <fullName evidence="1">Uncharacterized protein</fullName>
    </submittedName>
</protein>
<dbReference type="Proteomes" id="UP001283361">
    <property type="component" value="Unassembled WGS sequence"/>
</dbReference>
<comment type="caution">
    <text evidence="1">The sequence shown here is derived from an EMBL/GenBank/DDBJ whole genome shotgun (WGS) entry which is preliminary data.</text>
</comment>
<gene>
    <name evidence="1" type="ORF">RRG08_025725</name>
</gene>
<organism evidence="1 2">
    <name type="scientific">Elysia crispata</name>
    <name type="common">lettuce slug</name>
    <dbReference type="NCBI Taxonomy" id="231223"/>
    <lineage>
        <taxon>Eukaryota</taxon>
        <taxon>Metazoa</taxon>
        <taxon>Spiralia</taxon>
        <taxon>Lophotrochozoa</taxon>
        <taxon>Mollusca</taxon>
        <taxon>Gastropoda</taxon>
        <taxon>Heterobranchia</taxon>
        <taxon>Euthyneura</taxon>
        <taxon>Panpulmonata</taxon>
        <taxon>Sacoglossa</taxon>
        <taxon>Placobranchoidea</taxon>
        <taxon>Plakobranchidae</taxon>
        <taxon>Elysia</taxon>
    </lineage>
</organism>
<proteinExistence type="predicted"/>
<dbReference type="AlphaFoldDB" id="A0AAE1AGD6"/>
<evidence type="ECO:0000313" key="1">
    <source>
        <dbReference type="EMBL" id="KAK3787459.1"/>
    </source>
</evidence>
<name>A0AAE1AGD6_9GAST</name>
<accession>A0AAE1AGD6</accession>